<dbReference type="InterPro" id="IPR011009">
    <property type="entry name" value="Kinase-like_dom_sf"/>
</dbReference>
<evidence type="ECO:0000313" key="12">
    <source>
        <dbReference type="Proteomes" id="UP000030746"/>
    </source>
</evidence>
<keyword evidence="3" id="KW-0723">Serine/threonine-protein kinase</keyword>
<protein>
    <recommendedName>
        <fullName evidence="10">Protein kinase domain-containing protein</fullName>
    </recommendedName>
</protein>
<keyword evidence="6" id="KW-0418">Kinase</keyword>
<dbReference type="InterPro" id="IPR000719">
    <property type="entry name" value="Prot_kinase_dom"/>
</dbReference>
<dbReference type="GO" id="GO:0004674">
    <property type="term" value="F:protein serine/threonine kinase activity"/>
    <property type="evidence" value="ECO:0007669"/>
    <property type="project" value="UniProtKB-KW"/>
</dbReference>
<evidence type="ECO:0000256" key="6">
    <source>
        <dbReference type="ARBA" id="ARBA00022777"/>
    </source>
</evidence>
<dbReference type="PANTHER" id="PTHR22969:SF15">
    <property type="entry name" value="FI05319P"/>
    <property type="match status" value="1"/>
</dbReference>
<evidence type="ECO:0000256" key="9">
    <source>
        <dbReference type="SAM" id="Phobius"/>
    </source>
</evidence>
<dbReference type="STRING" id="225164.V4BFG9"/>
<evidence type="ECO:0000256" key="3">
    <source>
        <dbReference type="ARBA" id="ARBA00022527"/>
    </source>
</evidence>
<comment type="subcellular location">
    <subcellularLocation>
        <location evidence="1">Cytoplasm</location>
    </subcellularLocation>
</comment>
<dbReference type="PROSITE" id="PS00107">
    <property type="entry name" value="PROTEIN_KINASE_ATP"/>
    <property type="match status" value="1"/>
</dbReference>
<dbReference type="InterPro" id="IPR051180">
    <property type="entry name" value="IKK"/>
</dbReference>
<keyword evidence="7 8" id="KW-0067">ATP-binding</keyword>
<dbReference type="OMA" id="YREIPSH"/>
<evidence type="ECO:0000256" key="2">
    <source>
        <dbReference type="ARBA" id="ARBA00022490"/>
    </source>
</evidence>
<dbReference type="SMART" id="SM00220">
    <property type="entry name" value="S_TKc"/>
    <property type="match status" value="1"/>
</dbReference>
<dbReference type="KEGG" id="lgi:LOTGIDRAFT_223842"/>
<reference evidence="11 12" key="1">
    <citation type="journal article" date="2013" name="Nature">
        <title>Insights into bilaterian evolution from three spiralian genomes.</title>
        <authorList>
            <person name="Simakov O."/>
            <person name="Marletaz F."/>
            <person name="Cho S.J."/>
            <person name="Edsinger-Gonzales E."/>
            <person name="Havlak P."/>
            <person name="Hellsten U."/>
            <person name="Kuo D.H."/>
            <person name="Larsson T."/>
            <person name="Lv J."/>
            <person name="Arendt D."/>
            <person name="Savage R."/>
            <person name="Osoegawa K."/>
            <person name="de Jong P."/>
            <person name="Grimwood J."/>
            <person name="Chapman J.A."/>
            <person name="Shapiro H."/>
            <person name="Aerts A."/>
            <person name="Otillar R.P."/>
            <person name="Terry A.Y."/>
            <person name="Boore J.L."/>
            <person name="Grigoriev I.V."/>
            <person name="Lindberg D.R."/>
            <person name="Seaver E.C."/>
            <person name="Weisblat D.A."/>
            <person name="Putnam N.H."/>
            <person name="Rokhsar D.S."/>
        </authorList>
    </citation>
    <scope>NUCLEOTIDE SEQUENCE [LARGE SCALE GENOMIC DNA]</scope>
</reference>
<dbReference type="PANTHER" id="PTHR22969">
    <property type="entry name" value="IKB KINASE"/>
    <property type="match status" value="1"/>
</dbReference>
<evidence type="ECO:0000313" key="11">
    <source>
        <dbReference type="EMBL" id="ESP04602.1"/>
    </source>
</evidence>
<dbReference type="CTD" id="20247159"/>
<keyword evidence="2" id="KW-0963">Cytoplasm</keyword>
<dbReference type="SUPFAM" id="SSF56112">
    <property type="entry name" value="Protein kinase-like (PK-like)"/>
    <property type="match status" value="1"/>
</dbReference>
<keyword evidence="4" id="KW-0808">Transferase</keyword>
<dbReference type="Proteomes" id="UP000030746">
    <property type="component" value="Unassembled WGS sequence"/>
</dbReference>
<evidence type="ECO:0000256" key="1">
    <source>
        <dbReference type="ARBA" id="ARBA00004496"/>
    </source>
</evidence>
<organism evidence="11 12">
    <name type="scientific">Lottia gigantea</name>
    <name type="common">Giant owl limpet</name>
    <dbReference type="NCBI Taxonomy" id="225164"/>
    <lineage>
        <taxon>Eukaryota</taxon>
        <taxon>Metazoa</taxon>
        <taxon>Spiralia</taxon>
        <taxon>Lophotrochozoa</taxon>
        <taxon>Mollusca</taxon>
        <taxon>Gastropoda</taxon>
        <taxon>Patellogastropoda</taxon>
        <taxon>Lottioidea</taxon>
        <taxon>Lottiidae</taxon>
        <taxon>Lottia</taxon>
    </lineage>
</organism>
<keyword evidence="5 8" id="KW-0547">Nucleotide-binding</keyword>
<dbReference type="PROSITE" id="PS50011">
    <property type="entry name" value="PROTEIN_KINASE_DOM"/>
    <property type="match status" value="1"/>
</dbReference>
<keyword evidence="9" id="KW-1133">Transmembrane helix</keyword>
<dbReference type="OrthoDB" id="10013850at2759"/>
<keyword evidence="9" id="KW-0812">Transmembrane</keyword>
<dbReference type="EMBL" id="KB199699">
    <property type="protein sequence ID" value="ESP04602.1"/>
    <property type="molecule type" value="Genomic_DNA"/>
</dbReference>
<dbReference type="HOGENOM" id="CLU_000288_101_0_1"/>
<dbReference type="AlphaFoldDB" id="V4BFG9"/>
<evidence type="ECO:0000256" key="5">
    <source>
        <dbReference type="ARBA" id="ARBA00022741"/>
    </source>
</evidence>
<dbReference type="GO" id="GO:0005737">
    <property type="term" value="C:cytoplasm"/>
    <property type="evidence" value="ECO:0007669"/>
    <property type="project" value="UniProtKB-SubCell"/>
</dbReference>
<sequence length="236" mass="26999">MSSYVTLQTVSVIYNLLIGNGASSMVFKAFDKRTGEQRAAKVIKDRSKYNLLDLNREVTTLKHLNHSNIVKLYGKETEIGTGRDVLILEYCQSSLYSFLQEPENLHGLRDQEFLTLFIDIASGFQYLHSNGIIHRDLKPGNILRKIKPDLSPIYVISDFGTSRRLENPEEEYFSLVGTEEFLHPAVYQKAFIDRQQVTPFNSGTDLWSFGCTLFQAISSRMPFIPFDGARNDRKIM</sequence>
<evidence type="ECO:0000256" key="8">
    <source>
        <dbReference type="PROSITE-ProRule" id="PRU10141"/>
    </source>
</evidence>
<dbReference type="Pfam" id="PF00069">
    <property type="entry name" value="Pkinase"/>
    <property type="match status" value="1"/>
</dbReference>
<evidence type="ECO:0000256" key="7">
    <source>
        <dbReference type="ARBA" id="ARBA00022840"/>
    </source>
</evidence>
<accession>V4BFG9</accession>
<gene>
    <name evidence="11" type="ORF">LOTGIDRAFT_223842</name>
</gene>
<feature type="transmembrane region" description="Helical" evidence="9">
    <location>
        <begin position="12"/>
        <end position="30"/>
    </location>
</feature>
<keyword evidence="12" id="KW-1185">Reference proteome</keyword>
<feature type="binding site" evidence="8">
    <location>
        <position position="41"/>
    </location>
    <ligand>
        <name>ATP</name>
        <dbReference type="ChEBI" id="CHEBI:30616"/>
    </ligand>
</feature>
<proteinExistence type="predicted"/>
<keyword evidence="9" id="KW-0472">Membrane</keyword>
<evidence type="ECO:0000256" key="4">
    <source>
        <dbReference type="ARBA" id="ARBA00022679"/>
    </source>
</evidence>
<dbReference type="RefSeq" id="XP_009044771.1">
    <property type="nucleotide sequence ID" value="XM_009046523.1"/>
</dbReference>
<dbReference type="Gene3D" id="1.10.510.10">
    <property type="entry name" value="Transferase(Phosphotransferase) domain 1"/>
    <property type="match status" value="1"/>
</dbReference>
<dbReference type="InterPro" id="IPR017441">
    <property type="entry name" value="Protein_kinase_ATP_BS"/>
</dbReference>
<name>V4BFG9_LOTGI</name>
<feature type="domain" description="Protein kinase" evidence="10">
    <location>
        <begin position="12"/>
        <end position="236"/>
    </location>
</feature>
<dbReference type="GeneID" id="20247159"/>
<dbReference type="GO" id="GO:0005524">
    <property type="term" value="F:ATP binding"/>
    <property type="evidence" value="ECO:0007669"/>
    <property type="project" value="UniProtKB-UniRule"/>
</dbReference>
<evidence type="ECO:0000259" key="10">
    <source>
        <dbReference type="PROSITE" id="PS50011"/>
    </source>
</evidence>
<dbReference type="Gene3D" id="3.30.200.20">
    <property type="entry name" value="Phosphorylase Kinase, domain 1"/>
    <property type="match status" value="1"/>
</dbReference>